<dbReference type="GO" id="GO:0005739">
    <property type="term" value="C:mitochondrion"/>
    <property type="evidence" value="ECO:0007669"/>
    <property type="project" value="UniProtKB-SubCell"/>
</dbReference>
<evidence type="ECO:0000256" key="2">
    <source>
        <dbReference type="ARBA" id="ARBA00004240"/>
    </source>
</evidence>
<evidence type="ECO:0000313" key="8">
    <source>
        <dbReference type="Proteomes" id="UP000593570"/>
    </source>
</evidence>
<evidence type="ECO:0000256" key="3">
    <source>
        <dbReference type="ARBA" id="ARBA00004370"/>
    </source>
</evidence>
<dbReference type="InterPro" id="IPR052374">
    <property type="entry name" value="SERAC1"/>
</dbReference>
<dbReference type="PANTHER" id="PTHR48182">
    <property type="entry name" value="PROTEIN SERAC1"/>
    <property type="match status" value="1"/>
</dbReference>
<accession>A0A8H6GAD6</accession>
<sequence length="226" mass="24616">MAQTVRILKEEPLGPDLAILNAISGFAFFGAPHRGLAVECLVPLVKDNPNRALLESLSKNSSLLERLQIEFDKISKTRGLSVVSFYETEKSPTAAWINGKWEMSGPSEVLVEVFSATSGCQKQHPINRNHSEMVKYSGVHDQLYRRVLVALRPILGISRGRPGTAGIGAGLQVYAQLSSDEQGMNPDRCLKQAADATQTVSSHFHFLSKSTDTPRFPTPTTPAIGS</sequence>
<dbReference type="GO" id="GO:0005783">
    <property type="term" value="C:endoplasmic reticulum"/>
    <property type="evidence" value="ECO:0007669"/>
    <property type="project" value="UniProtKB-SubCell"/>
</dbReference>
<keyword evidence="5" id="KW-0496">Mitochondrion</keyword>
<dbReference type="GO" id="GO:0016020">
    <property type="term" value="C:membrane"/>
    <property type="evidence" value="ECO:0007669"/>
    <property type="project" value="UniProtKB-SubCell"/>
</dbReference>
<gene>
    <name evidence="7" type="ORF">HZS61_007120</name>
</gene>
<comment type="caution">
    <text evidence="7">The sequence shown here is derived from an EMBL/GenBank/DDBJ whole genome shotgun (WGS) entry which is preliminary data.</text>
</comment>
<organism evidence="7 8">
    <name type="scientific">Fusarium oxysporum f. sp. conglutinans</name>
    <dbReference type="NCBI Taxonomy" id="100902"/>
    <lineage>
        <taxon>Eukaryota</taxon>
        <taxon>Fungi</taxon>
        <taxon>Dikarya</taxon>
        <taxon>Ascomycota</taxon>
        <taxon>Pezizomycotina</taxon>
        <taxon>Sordariomycetes</taxon>
        <taxon>Hypocreomycetidae</taxon>
        <taxon>Hypocreales</taxon>
        <taxon>Nectriaceae</taxon>
        <taxon>Fusarium</taxon>
        <taxon>Fusarium oxysporum species complex</taxon>
    </lineage>
</organism>
<evidence type="ECO:0000313" key="7">
    <source>
        <dbReference type="EMBL" id="KAF6513795.1"/>
    </source>
</evidence>
<comment type="subcellular location">
    <subcellularLocation>
        <location evidence="2">Endoplasmic reticulum</location>
    </subcellularLocation>
    <subcellularLocation>
        <location evidence="3">Membrane</location>
    </subcellularLocation>
    <subcellularLocation>
        <location evidence="1">Mitochondrion</location>
    </subcellularLocation>
</comment>
<dbReference type="PANTHER" id="PTHR48182:SF2">
    <property type="entry name" value="PROTEIN SERAC1"/>
    <property type="match status" value="1"/>
</dbReference>
<protein>
    <submittedName>
        <fullName evidence="7">Uncharacterized protein</fullName>
    </submittedName>
</protein>
<dbReference type="Proteomes" id="UP000593570">
    <property type="component" value="Unassembled WGS sequence"/>
</dbReference>
<evidence type="ECO:0000256" key="1">
    <source>
        <dbReference type="ARBA" id="ARBA00004173"/>
    </source>
</evidence>
<keyword evidence="6" id="KW-0472">Membrane</keyword>
<proteinExistence type="predicted"/>
<dbReference type="EMBL" id="JACDXP010000017">
    <property type="protein sequence ID" value="KAF6513795.1"/>
    <property type="molecule type" value="Genomic_DNA"/>
</dbReference>
<evidence type="ECO:0000256" key="6">
    <source>
        <dbReference type="ARBA" id="ARBA00023136"/>
    </source>
</evidence>
<evidence type="ECO:0000256" key="4">
    <source>
        <dbReference type="ARBA" id="ARBA00022824"/>
    </source>
</evidence>
<evidence type="ECO:0000256" key="5">
    <source>
        <dbReference type="ARBA" id="ARBA00023128"/>
    </source>
</evidence>
<reference evidence="7 8" key="1">
    <citation type="journal article" date="2020" name="bioRxiv">
        <title>A chromosome-scale genome assembly for the Fusarium oxysporum strain Fo5176 to establish a model Arabidopsis-fungal pathosystem.</title>
        <authorList>
            <person name="Fokkens L."/>
            <person name="Guo L."/>
            <person name="Dora S."/>
            <person name="Wang B."/>
            <person name="Ye K."/>
            <person name="Sanchez-Rodriguez C."/>
            <person name="Croll D."/>
        </authorList>
    </citation>
    <scope>NUCLEOTIDE SEQUENCE [LARGE SCALE GENOMIC DNA]</scope>
    <source>
        <strain evidence="7 8">Fo5176</strain>
    </source>
</reference>
<dbReference type="AlphaFoldDB" id="A0A8H6GAD6"/>
<keyword evidence="4" id="KW-0256">Endoplasmic reticulum</keyword>
<name>A0A8H6GAD6_FUSOX</name>